<dbReference type="EMBL" id="CH408035">
    <property type="protein sequence ID" value="EAQ83498.1"/>
    <property type="molecule type" value="Genomic_DNA"/>
</dbReference>
<gene>
    <name evidence="2" type="ORF">CHGG_09902</name>
</gene>
<evidence type="ECO:0000256" key="1">
    <source>
        <dbReference type="SAM" id="MobiDB-lite"/>
    </source>
</evidence>
<organism evidence="2 3">
    <name type="scientific">Chaetomium globosum (strain ATCC 6205 / CBS 148.51 / DSM 1962 / NBRC 6347 / NRRL 1970)</name>
    <name type="common">Soil fungus</name>
    <dbReference type="NCBI Taxonomy" id="306901"/>
    <lineage>
        <taxon>Eukaryota</taxon>
        <taxon>Fungi</taxon>
        <taxon>Dikarya</taxon>
        <taxon>Ascomycota</taxon>
        <taxon>Pezizomycotina</taxon>
        <taxon>Sordariomycetes</taxon>
        <taxon>Sordariomycetidae</taxon>
        <taxon>Sordariales</taxon>
        <taxon>Chaetomiaceae</taxon>
        <taxon>Chaetomium</taxon>
    </lineage>
</organism>
<dbReference type="GO" id="GO:0008237">
    <property type="term" value="F:metallopeptidase activity"/>
    <property type="evidence" value="ECO:0007669"/>
    <property type="project" value="InterPro"/>
</dbReference>
<dbReference type="HOGENOM" id="CLU_043165_0_0_1"/>
<dbReference type="GeneID" id="4396265"/>
<proteinExistence type="predicted"/>
<dbReference type="InParanoid" id="Q2GQ52"/>
<dbReference type="OrthoDB" id="291007at2759"/>
<dbReference type="VEuPathDB" id="FungiDB:CHGG_09902"/>
<name>Q2GQ52_CHAGB</name>
<reference evidence="3" key="1">
    <citation type="journal article" date="2015" name="Genome Announc.">
        <title>Draft genome sequence of the cellulolytic fungus Chaetomium globosum.</title>
        <authorList>
            <person name="Cuomo C.A."/>
            <person name="Untereiner W.A."/>
            <person name="Ma L.-J."/>
            <person name="Grabherr M."/>
            <person name="Birren B.W."/>
        </authorList>
    </citation>
    <scope>NUCLEOTIDE SEQUENCE [LARGE SCALE GENOMIC DNA]</scope>
    <source>
        <strain evidence="3">ATCC 6205 / CBS 148.51 / DSM 1962 / NBRC 6347 / NRRL 1970</strain>
    </source>
</reference>
<dbReference type="AlphaFoldDB" id="Q2GQ52"/>
<accession>Q2GQ52</accession>
<feature type="compositionally biased region" description="Polar residues" evidence="1">
    <location>
        <begin position="73"/>
        <end position="82"/>
    </location>
</feature>
<evidence type="ECO:0008006" key="4">
    <source>
        <dbReference type="Google" id="ProtNLM"/>
    </source>
</evidence>
<sequence>MDMYRYLLWNPCRFLQLGSIAAKPSFDHDPRSQYPGLKQSSTFANARHTAATMQGGSRSGGELNQRAPLVSPVGTSDDTQSMEPRLHALASPRGAGRFDISTTILSLLAATVVDAGNRAWEPPIHYAKAAIAARDLSGVNNIYFNGTNVSSDHHAHQKRFFGLSNPATTGAYPRLWPDGNINACFEQRSHLHQGANRATRDILYNDLITARELWRQAGLDDKNGKFRFTILGDDDPGCERNQRSTHLLIMYAGQNNRKMSTTVGVDAPQAAPESDRPDSELGPVMTLSDVLDVGMGNVVANYAHEMGHSWGLHHEHQNPKWWSETFTGVERENYFFSEDNFHCENLRDFDTVMAPYNGQPDYIRRAYRNEICRDRSKASRGKFAGGFNYIPITNEPGTIDDERNEPDWESIMLSMLCGRVDPATGNKLNVLTKRNGDVINPVSKPSKRDVAGLKKMYGVKTSFFGKLLNDKSNPFKNAFESLRKKDPDSGCSS</sequence>
<feature type="region of interest" description="Disordered" evidence="1">
    <location>
        <begin position="50"/>
        <end position="82"/>
    </location>
</feature>
<keyword evidence="3" id="KW-1185">Reference proteome</keyword>
<evidence type="ECO:0000313" key="2">
    <source>
        <dbReference type="EMBL" id="EAQ83498.1"/>
    </source>
</evidence>
<dbReference type="eggNOG" id="ENOG502S2ST">
    <property type="taxonomic scope" value="Eukaryota"/>
</dbReference>
<evidence type="ECO:0000313" key="3">
    <source>
        <dbReference type="Proteomes" id="UP000001056"/>
    </source>
</evidence>
<dbReference type="Proteomes" id="UP000001056">
    <property type="component" value="Unassembled WGS sequence"/>
</dbReference>
<dbReference type="InterPro" id="IPR024079">
    <property type="entry name" value="MetalloPept_cat_dom_sf"/>
</dbReference>
<dbReference type="Gene3D" id="3.40.390.10">
    <property type="entry name" value="Collagenase (Catalytic Domain)"/>
    <property type="match status" value="1"/>
</dbReference>
<protein>
    <recommendedName>
        <fullName evidence="4">Peptidase M12A domain-containing protein</fullName>
    </recommendedName>
</protein>
<dbReference type="RefSeq" id="XP_001227829.1">
    <property type="nucleotide sequence ID" value="XM_001227828.1"/>
</dbReference>
<dbReference type="SUPFAM" id="SSF55486">
    <property type="entry name" value="Metalloproteases ('zincins'), catalytic domain"/>
    <property type="match status" value="1"/>
</dbReference>